<dbReference type="GO" id="GO:0005634">
    <property type="term" value="C:nucleus"/>
    <property type="evidence" value="ECO:0007669"/>
    <property type="project" value="TreeGrafter"/>
</dbReference>
<dbReference type="AlphaFoldDB" id="A0A8T0D6J0"/>
<keyword evidence="1" id="KW-0378">Hydrolase</keyword>
<accession>A0A8T0D6J0</accession>
<dbReference type="InterPro" id="IPR049730">
    <property type="entry name" value="SNF2/RAD54-like_C"/>
</dbReference>
<name>A0A8T0D6J0_9TREM</name>
<feature type="domain" description="Helicase C-terminal" evidence="2">
    <location>
        <begin position="64"/>
        <end position="228"/>
    </location>
</feature>
<organism evidence="3 4">
    <name type="scientific">Paragonimus westermani</name>
    <dbReference type="NCBI Taxonomy" id="34504"/>
    <lineage>
        <taxon>Eukaryota</taxon>
        <taxon>Metazoa</taxon>
        <taxon>Spiralia</taxon>
        <taxon>Lophotrochozoa</taxon>
        <taxon>Platyhelminthes</taxon>
        <taxon>Trematoda</taxon>
        <taxon>Digenea</taxon>
        <taxon>Plagiorchiida</taxon>
        <taxon>Troglotremata</taxon>
        <taxon>Troglotrematidae</taxon>
        <taxon>Paragonimus</taxon>
    </lineage>
</organism>
<proteinExistence type="predicted"/>
<dbReference type="GO" id="GO:0015616">
    <property type="term" value="F:DNA translocase activity"/>
    <property type="evidence" value="ECO:0007669"/>
    <property type="project" value="TreeGrafter"/>
</dbReference>
<dbReference type="InterPro" id="IPR050496">
    <property type="entry name" value="SNF2_RAD54_helicase_repair"/>
</dbReference>
<dbReference type="GO" id="GO:0007131">
    <property type="term" value="P:reciprocal meiotic recombination"/>
    <property type="evidence" value="ECO:0007669"/>
    <property type="project" value="TreeGrafter"/>
</dbReference>
<reference evidence="3 4" key="1">
    <citation type="submission" date="2019-07" db="EMBL/GenBank/DDBJ databases">
        <title>Annotation for the trematode Paragonimus westermani.</title>
        <authorList>
            <person name="Choi Y.-J."/>
        </authorList>
    </citation>
    <scope>NUCLEOTIDE SEQUENCE [LARGE SCALE GENOMIC DNA]</scope>
    <source>
        <strain evidence="3">180907_Pwestermani</strain>
    </source>
</reference>
<keyword evidence="4" id="KW-1185">Reference proteome</keyword>
<evidence type="ECO:0000256" key="1">
    <source>
        <dbReference type="ARBA" id="ARBA00022801"/>
    </source>
</evidence>
<dbReference type="OrthoDB" id="413460at2759"/>
<dbReference type="Proteomes" id="UP000699462">
    <property type="component" value="Unassembled WGS sequence"/>
</dbReference>
<evidence type="ECO:0000313" key="4">
    <source>
        <dbReference type="Proteomes" id="UP000699462"/>
    </source>
</evidence>
<dbReference type="InterPro" id="IPR001650">
    <property type="entry name" value="Helicase_C-like"/>
</dbReference>
<dbReference type="SUPFAM" id="SSF52540">
    <property type="entry name" value="P-loop containing nucleoside triphosphate hydrolases"/>
    <property type="match status" value="1"/>
</dbReference>
<dbReference type="InterPro" id="IPR027417">
    <property type="entry name" value="P-loop_NTPase"/>
</dbReference>
<dbReference type="GO" id="GO:0000724">
    <property type="term" value="P:double-strand break repair via homologous recombination"/>
    <property type="evidence" value="ECO:0007669"/>
    <property type="project" value="TreeGrafter"/>
</dbReference>
<dbReference type="Gene3D" id="3.40.50.300">
    <property type="entry name" value="P-loop containing nucleotide triphosphate hydrolases"/>
    <property type="match status" value="1"/>
</dbReference>
<sequence length="257" mass="29009">MEMYGFATFNFSVCISQLPRELTFDLLRIFNRPDVVRVKDCMGDPSLYPSLIECSGKLTVLDHMLRQLFQPATAQSNSYGSMTKHRLVLVSNFTQTLDLLEPVCSRIIGQSCLRLDGQTSAKRRWDLVQRFNALDSPERILLLSSRAGGMGLNLTGADHLILYDVDWNPANDVQALARIWRPGQLRPVRLYRLITADGLEERMFQRQAAKMALSFNAIVSPFDNDCDSCTPSFKPSGTLTKEELRVISSERPKCSIV</sequence>
<comment type="caution">
    <text evidence="3">The sequence shown here is derived from an EMBL/GenBank/DDBJ whole genome shotgun (WGS) entry which is preliminary data.</text>
</comment>
<dbReference type="PROSITE" id="PS51194">
    <property type="entry name" value="HELICASE_CTER"/>
    <property type="match status" value="1"/>
</dbReference>
<dbReference type="PANTHER" id="PTHR45629:SF7">
    <property type="entry name" value="DNA EXCISION REPAIR PROTEIN ERCC-6-RELATED"/>
    <property type="match status" value="1"/>
</dbReference>
<dbReference type="SMART" id="SM00490">
    <property type="entry name" value="HELICc"/>
    <property type="match status" value="1"/>
</dbReference>
<dbReference type="EMBL" id="JTDF01011804">
    <property type="protein sequence ID" value="KAF8563455.1"/>
    <property type="molecule type" value="Genomic_DNA"/>
</dbReference>
<dbReference type="Pfam" id="PF00271">
    <property type="entry name" value="Helicase_C"/>
    <property type="match status" value="1"/>
</dbReference>
<dbReference type="CDD" id="cd18793">
    <property type="entry name" value="SF2_C_SNF"/>
    <property type="match status" value="1"/>
</dbReference>
<evidence type="ECO:0000313" key="3">
    <source>
        <dbReference type="EMBL" id="KAF8563455.1"/>
    </source>
</evidence>
<protein>
    <recommendedName>
        <fullName evidence="2">Helicase C-terminal domain-containing protein</fullName>
    </recommendedName>
</protein>
<dbReference type="GO" id="GO:0016787">
    <property type="term" value="F:hydrolase activity"/>
    <property type="evidence" value="ECO:0007669"/>
    <property type="project" value="UniProtKB-KW"/>
</dbReference>
<evidence type="ECO:0000259" key="2">
    <source>
        <dbReference type="PROSITE" id="PS51194"/>
    </source>
</evidence>
<dbReference type="PANTHER" id="PTHR45629">
    <property type="entry name" value="SNF2/RAD54 FAMILY MEMBER"/>
    <property type="match status" value="1"/>
</dbReference>
<gene>
    <name evidence="3" type="ORF">P879_09631</name>
</gene>